<dbReference type="Pfam" id="PF01865">
    <property type="entry name" value="PhoU_div"/>
    <property type="match status" value="1"/>
</dbReference>
<dbReference type="InterPro" id="IPR038078">
    <property type="entry name" value="PhoU-like_sf"/>
</dbReference>
<dbReference type="Proteomes" id="UP000315303">
    <property type="component" value="Unassembled WGS sequence"/>
</dbReference>
<dbReference type="InterPro" id="IPR018445">
    <property type="entry name" value="Put_Phosphate_transp_reg"/>
</dbReference>
<dbReference type="NCBIfam" id="TIGR00153">
    <property type="entry name" value="TIGR00153 family protein"/>
    <property type="match status" value="1"/>
</dbReference>
<protein>
    <submittedName>
        <fullName evidence="2">TIGR00153 family protein</fullName>
    </submittedName>
</protein>
<organism evidence="2 3">
    <name type="scientific">Litorilituus lipolyticus</name>
    <dbReference type="NCBI Taxonomy" id="2491017"/>
    <lineage>
        <taxon>Bacteria</taxon>
        <taxon>Pseudomonadati</taxon>
        <taxon>Pseudomonadota</taxon>
        <taxon>Gammaproteobacteria</taxon>
        <taxon>Alteromonadales</taxon>
        <taxon>Colwelliaceae</taxon>
        <taxon>Litorilituus</taxon>
    </lineage>
</organism>
<evidence type="ECO:0000256" key="1">
    <source>
        <dbReference type="ARBA" id="ARBA00008591"/>
    </source>
</evidence>
<dbReference type="SUPFAM" id="SSF109755">
    <property type="entry name" value="PhoU-like"/>
    <property type="match status" value="1"/>
</dbReference>
<dbReference type="PANTHER" id="PTHR36536:SF3">
    <property type="entry name" value="UPF0111 PROTEIN HI_1603"/>
    <property type="match status" value="1"/>
</dbReference>
<proteinExistence type="inferred from homology"/>
<accession>A0A502KZ36</accession>
<reference evidence="2 3" key="1">
    <citation type="submission" date="2019-01" db="EMBL/GenBank/DDBJ databases">
        <title>Litorilituus lipolytica sp. nov., isolated from intertidal sand of the Yellow Sea in China.</title>
        <authorList>
            <person name="Liu A."/>
        </authorList>
    </citation>
    <scope>NUCLEOTIDE SEQUENCE [LARGE SCALE GENOMIC DNA]</scope>
    <source>
        <strain evidence="2 3">RZ04</strain>
    </source>
</reference>
<dbReference type="EMBL" id="SAWY01000010">
    <property type="protein sequence ID" value="TPH16746.1"/>
    <property type="molecule type" value="Genomic_DNA"/>
</dbReference>
<comment type="caution">
    <text evidence="2">The sequence shown here is derived from an EMBL/GenBank/DDBJ whole genome shotgun (WGS) entry which is preliminary data.</text>
</comment>
<dbReference type="AlphaFoldDB" id="A0A502KZ36"/>
<dbReference type="Gene3D" id="1.20.58.220">
    <property type="entry name" value="Phosphate transport system protein phou homolog 2, domain 2"/>
    <property type="match status" value="1"/>
</dbReference>
<dbReference type="InterPro" id="IPR002727">
    <property type="entry name" value="DUF47"/>
</dbReference>
<sequence length="226" mass="25507">MARNTILGVFAKSPIKPLEKHIQIVVKCSKQLIPFFDACVEENWSEATKIRRKLSKLEQDADALKRQLRLELPGGLFMPVDRADLLELLTQQDKIANKAKDIAGRVLGRKLQVPSALQEEFSTYLKRCIDATEKAAEAINELDDLLETGFKGREVELVAKMIAQLDAIEDDTDVLQISLRKNLLAIEKDLNPVDVMFLYQIIDWVGDLADLAERVGARLEILLARK</sequence>
<dbReference type="OrthoDB" id="9780540at2"/>
<name>A0A502KZ36_9GAMM</name>
<evidence type="ECO:0000313" key="3">
    <source>
        <dbReference type="Proteomes" id="UP000315303"/>
    </source>
</evidence>
<keyword evidence="3" id="KW-1185">Reference proteome</keyword>
<comment type="similarity">
    <text evidence="1">Belongs to the UPF0111 family.</text>
</comment>
<gene>
    <name evidence="2" type="ORF">EPA86_06115</name>
</gene>
<dbReference type="RefSeq" id="WP_140602540.1">
    <property type="nucleotide sequence ID" value="NZ_SAWY01000010.1"/>
</dbReference>
<dbReference type="PANTHER" id="PTHR36536">
    <property type="entry name" value="UPF0111 PROTEIN HI_1603"/>
    <property type="match status" value="1"/>
</dbReference>
<evidence type="ECO:0000313" key="2">
    <source>
        <dbReference type="EMBL" id="TPH16746.1"/>
    </source>
</evidence>